<evidence type="ECO:0000313" key="3">
    <source>
        <dbReference type="Proteomes" id="UP000321926"/>
    </source>
</evidence>
<keyword evidence="1" id="KW-1133">Transmembrane helix</keyword>
<keyword evidence="1" id="KW-0472">Membrane</keyword>
<evidence type="ECO:0000256" key="1">
    <source>
        <dbReference type="SAM" id="Phobius"/>
    </source>
</evidence>
<sequence length="64" mass="6782">MTNNLAIQPFNNQRLNYSNENSLQKVADLLSIQGLMTLSGVAALGVYVAGFVAKRKAKAATAGQ</sequence>
<feature type="transmembrane region" description="Helical" evidence="1">
    <location>
        <begin position="30"/>
        <end position="53"/>
    </location>
</feature>
<proteinExistence type="predicted"/>
<organism evidence="2 3">
    <name type="scientific">Pontibacter qinzhouensis</name>
    <dbReference type="NCBI Taxonomy" id="2603253"/>
    <lineage>
        <taxon>Bacteria</taxon>
        <taxon>Pseudomonadati</taxon>
        <taxon>Bacteroidota</taxon>
        <taxon>Cytophagia</taxon>
        <taxon>Cytophagales</taxon>
        <taxon>Hymenobacteraceae</taxon>
        <taxon>Pontibacter</taxon>
    </lineage>
</organism>
<dbReference type="EMBL" id="VRTY01000005">
    <property type="protein sequence ID" value="TXK52095.1"/>
    <property type="molecule type" value="Genomic_DNA"/>
</dbReference>
<dbReference type="OrthoDB" id="852849at2"/>
<dbReference type="Proteomes" id="UP000321926">
    <property type="component" value="Unassembled WGS sequence"/>
</dbReference>
<reference evidence="2 3" key="1">
    <citation type="submission" date="2019-08" db="EMBL/GenBank/DDBJ databases">
        <authorList>
            <person name="Shi S."/>
        </authorList>
    </citation>
    <scope>NUCLEOTIDE SEQUENCE [LARGE SCALE GENOMIC DNA]</scope>
    <source>
        <strain evidence="2 3">GY10130</strain>
    </source>
</reference>
<dbReference type="RefSeq" id="WP_147920123.1">
    <property type="nucleotide sequence ID" value="NZ_VRTY01000005.1"/>
</dbReference>
<accession>A0A5C8KCV2</accession>
<protein>
    <submittedName>
        <fullName evidence="2">Uncharacterized protein</fullName>
    </submittedName>
</protein>
<keyword evidence="3" id="KW-1185">Reference proteome</keyword>
<name>A0A5C8KCV2_9BACT</name>
<comment type="caution">
    <text evidence="2">The sequence shown here is derived from an EMBL/GenBank/DDBJ whole genome shotgun (WGS) entry which is preliminary data.</text>
</comment>
<evidence type="ECO:0000313" key="2">
    <source>
        <dbReference type="EMBL" id="TXK52095.1"/>
    </source>
</evidence>
<keyword evidence="1" id="KW-0812">Transmembrane</keyword>
<dbReference type="AlphaFoldDB" id="A0A5C8KCV2"/>
<gene>
    <name evidence="2" type="ORF">FVR03_02190</name>
</gene>